<sequence>MSLRLNLVGEVVSLLVVGCVLLAHSFPDGAPGEACVRHKPNHGGKAQPMSQMPFTITASSSTYKPGDTVAVRIEGKWGKYFRGFFVQASDERGRWVGKFEPTDFSVSHPECAATTHHDNLEKEELTLVWHPPENATGTVRFLASILKSYKLYWVDAPALTPNKSKANLQNSQEHKPVEEVASSSPSSTSV</sequence>
<dbReference type="EMBL" id="LNIX01000004">
    <property type="protein sequence ID" value="OXA55878.1"/>
    <property type="molecule type" value="Genomic_DNA"/>
</dbReference>
<keyword evidence="5" id="KW-1185">Reference proteome</keyword>
<dbReference type="Gene3D" id="2.60.40.4060">
    <property type="entry name" value="Reeler domain"/>
    <property type="match status" value="1"/>
</dbReference>
<evidence type="ECO:0000259" key="3">
    <source>
        <dbReference type="PROSITE" id="PS51019"/>
    </source>
</evidence>
<feature type="signal peptide" evidence="2">
    <location>
        <begin position="1"/>
        <end position="25"/>
    </location>
</feature>
<feature type="domain" description="Reelin" evidence="3">
    <location>
        <begin position="20"/>
        <end position="176"/>
    </location>
</feature>
<organism evidence="4 5">
    <name type="scientific">Folsomia candida</name>
    <name type="common">Springtail</name>
    <dbReference type="NCBI Taxonomy" id="158441"/>
    <lineage>
        <taxon>Eukaryota</taxon>
        <taxon>Metazoa</taxon>
        <taxon>Ecdysozoa</taxon>
        <taxon>Arthropoda</taxon>
        <taxon>Hexapoda</taxon>
        <taxon>Collembola</taxon>
        <taxon>Entomobryomorpha</taxon>
        <taxon>Isotomoidea</taxon>
        <taxon>Isotomidae</taxon>
        <taxon>Proisotominae</taxon>
        <taxon>Folsomia</taxon>
    </lineage>
</organism>
<dbReference type="OMA" id="WHPPENA"/>
<dbReference type="InterPro" id="IPR002861">
    <property type="entry name" value="Reeler_dom"/>
</dbReference>
<evidence type="ECO:0000256" key="1">
    <source>
        <dbReference type="SAM" id="MobiDB-lite"/>
    </source>
</evidence>
<evidence type="ECO:0000313" key="4">
    <source>
        <dbReference type="EMBL" id="OXA55878.1"/>
    </source>
</evidence>
<dbReference type="InterPro" id="IPR042307">
    <property type="entry name" value="Reeler_sf"/>
</dbReference>
<dbReference type="CDD" id="cd08544">
    <property type="entry name" value="Reeler"/>
    <property type="match status" value="1"/>
</dbReference>
<comment type="caution">
    <text evidence="4">The sequence shown here is derived from an EMBL/GenBank/DDBJ whole genome shotgun (WGS) entry which is preliminary data.</text>
</comment>
<dbReference type="PANTHER" id="PTHR45828">
    <property type="entry name" value="CYTOCHROME B561/FERRIC REDUCTASE TRANSMEMBRANE"/>
    <property type="match status" value="1"/>
</dbReference>
<dbReference type="STRING" id="158441.A0A226EF49"/>
<reference evidence="4 5" key="1">
    <citation type="submission" date="2015-12" db="EMBL/GenBank/DDBJ databases">
        <title>The genome of Folsomia candida.</title>
        <authorList>
            <person name="Faddeeva A."/>
            <person name="Derks M.F."/>
            <person name="Anvar Y."/>
            <person name="Smit S."/>
            <person name="Van Straalen N."/>
            <person name="Roelofs D."/>
        </authorList>
    </citation>
    <scope>NUCLEOTIDE SEQUENCE [LARGE SCALE GENOMIC DNA]</scope>
    <source>
        <strain evidence="4 5">VU population</strain>
        <tissue evidence="4">Whole body</tissue>
    </source>
</reference>
<dbReference type="PROSITE" id="PS51019">
    <property type="entry name" value="REELIN"/>
    <property type="match status" value="1"/>
</dbReference>
<dbReference type="Pfam" id="PF02014">
    <property type="entry name" value="Reeler"/>
    <property type="match status" value="1"/>
</dbReference>
<dbReference type="AlphaFoldDB" id="A0A226EF49"/>
<evidence type="ECO:0000256" key="2">
    <source>
        <dbReference type="SAM" id="SignalP"/>
    </source>
</evidence>
<dbReference type="OrthoDB" id="2419613at2759"/>
<dbReference type="InterPro" id="IPR051237">
    <property type="entry name" value="Ferric-chelate_Red/DefProt"/>
</dbReference>
<gene>
    <name evidence="4" type="ORF">Fcan01_09304</name>
</gene>
<name>A0A226EF49_FOLCA</name>
<dbReference type="PANTHER" id="PTHR45828:SF40">
    <property type="entry name" value="REELIN DOMAIN-CONTAINING PROTEIN"/>
    <property type="match status" value="1"/>
</dbReference>
<dbReference type="GO" id="GO:0016020">
    <property type="term" value="C:membrane"/>
    <property type="evidence" value="ECO:0007669"/>
    <property type="project" value="TreeGrafter"/>
</dbReference>
<proteinExistence type="predicted"/>
<protein>
    <submittedName>
        <fullName evidence="4">Putative defense protein 3</fullName>
    </submittedName>
</protein>
<accession>A0A226EF49</accession>
<keyword evidence="2" id="KW-0732">Signal</keyword>
<feature type="region of interest" description="Disordered" evidence="1">
    <location>
        <begin position="163"/>
        <end position="190"/>
    </location>
</feature>
<feature type="chain" id="PRO_5012262791" evidence="2">
    <location>
        <begin position="26"/>
        <end position="190"/>
    </location>
</feature>
<evidence type="ECO:0000313" key="5">
    <source>
        <dbReference type="Proteomes" id="UP000198287"/>
    </source>
</evidence>
<dbReference type="Proteomes" id="UP000198287">
    <property type="component" value="Unassembled WGS sequence"/>
</dbReference>